<evidence type="ECO:0000256" key="9">
    <source>
        <dbReference type="ARBA" id="ARBA00022964"/>
    </source>
</evidence>
<dbReference type="Pfam" id="PF08336">
    <property type="entry name" value="P4Ha_N"/>
    <property type="match status" value="1"/>
</dbReference>
<feature type="chain" id="PRO_5014191543" description="procollagen-proline 4-dioxygenase" evidence="13">
    <location>
        <begin position="18"/>
        <end position="516"/>
    </location>
</feature>
<comment type="subcellular location">
    <subcellularLocation>
        <location evidence="3">Endoplasmic reticulum lumen</location>
    </subcellularLocation>
</comment>
<evidence type="ECO:0000256" key="13">
    <source>
        <dbReference type="SAM" id="SignalP"/>
    </source>
</evidence>
<evidence type="ECO:0000256" key="11">
    <source>
        <dbReference type="ARBA" id="ARBA00023004"/>
    </source>
</evidence>
<proteinExistence type="inferred from homology"/>
<dbReference type="OrthoDB" id="420380at2759"/>
<evidence type="ECO:0000256" key="8">
    <source>
        <dbReference type="ARBA" id="ARBA00022896"/>
    </source>
</evidence>
<dbReference type="Gene3D" id="1.25.40.10">
    <property type="entry name" value="Tetratricopeptide repeat domain"/>
    <property type="match status" value="1"/>
</dbReference>
<gene>
    <name evidence="15" type="primary">P4HA2_2</name>
</gene>
<keyword evidence="6" id="KW-0479">Metal-binding</keyword>
<dbReference type="Pfam" id="PF13640">
    <property type="entry name" value="2OG-FeII_Oxy_3"/>
    <property type="match status" value="1"/>
</dbReference>
<feature type="signal peptide" evidence="13">
    <location>
        <begin position="1"/>
        <end position="17"/>
    </location>
</feature>
<dbReference type="PANTHER" id="PTHR10869:SF244">
    <property type="entry name" value="PROLYL 4-HYDROXYLASE SUBUNIT ALPHA-2"/>
    <property type="match status" value="1"/>
</dbReference>
<dbReference type="InterPro" id="IPR011990">
    <property type="entry name" value="TPR-like_helical_dom_sf"/>
</dbReference>
<evidence type="ECO:0000256" key="12">
    <source>
        <dbReference type="ARBA" id="ARBA00023180"/>
    </source>
</evidence>
<dbReference type="AlphaFoldDB" id="A0A2H8TQ44"/>
<name>A0A2H8TQ44_9HEMI</name>
<dbReference type="GO" id="GO:0004656">
    <property type="term" value="F:procollagen-proline 4-dioxygenase activity"/>
    <property type="evidence" value="ECO:0007669"/>
    <property type="project" value="UniProtKB-EC"/>
</dbReference>
<evidence type="ECO:0000256" key="1">
    <source>
        <dbReference type="ARBA" id="ARBA00001961"/>
    </source>
</evidence>
<comment type="function">
    <text evidence="2">Catalyzes the post-translational formation of 4-hydroxyproline in -Xaa-Pro-Gly- sequences in collagens and other proteins.</text>
</comment>
<reference evidence="15" key="1">
    <citation type="submission" date="2017-10" db="EMBL/GenBank/DDBJ databases">
        <title>Transcriptome Assembly of Sugarcane Aphid Adults.</title>
        <authorList>
            <person name="Scully E.D."/>
            <person name="Palmer N.A."/>
            <person name="Geib S.M."/>
            <person name="Sarath G."/>
            <person name="Sattler S.E."/>
        </authorList>
    </citation>
    <scope>NUCLEOTIDE SEQUENCE</scope>
    <source>
        <tissue evidence="15">Whole body</tissue>
    </source>
</reference>
<accession>A0A2H8TQ44</accession>
<keyword evidence="9" id="KW-0223">Dioxygenase</keyword>
<protein>
    <recommendedName>
        <fullName evidence="5">procollagen-proline 4-dioxygenase</fullName>
        <ecNumber evidence="5">1.14.11.2</ecNumber>
    </recommendedName>
</protein>
<dbReference type="GO" id="GO:0005788">
    <property type="term" value="C:endoplasmic reticulum lumen"/>
    <property type="evidence" value="ECO:0007669"/>
    <property type="project" value="UniProtKB-SubCell"/>
</dbReference>
<keyword evidence="12" id="KW-0325">Glycoprotein</keyword>
<evidence type="ECO:0000256" key="6">
    <source>
        <dbReference type="ARBA" id="ARBA00022723"/>
    </source>
</evidence>
<dbReference type="PROSITE" id="PS51471">
    <property type="entry name" value="FE2OG_OXY"/>
    <property type="match status" value="1"/>
</dbReference>
<feature type="domain" description="Fe2OG dioxygenase" evidence="14">
    <location>
        <begin position="395"/>
        <end position="498"/>
    </location>
</feature>
<organism evidence="15">
    <name type="scientific">Melanaphis sacchari</name>
    <dbReference type="NCBI Taxonomy" id="742174"/>
    <lineage>
        <taxon>Eukaryota</taxon>
        <taxon>Metazoa</taxon>
        <taxon>Ecdysozoa</taxon>
        <taxon>Arthropoda</taxon>
        <taxon>Hexapoda</taxon>
        <taxon>Insecta</taxon>
        <taxon>Pterygota</taxon>
        <taxon>Neoptera</taxon>
        <taxon>Paraneoptera</taxon>
        <taxon>Hemiptera</taxon>
        <taxon>Sternorrhyncha</taxon>
        <taxon>Aphidomorpha</taxon>
        <taxon>Aphidoidea</taxon>
        <taxon>Aphididae</taxon>
        <taxon>Aphidini</taxon>
        <taxon>Melanaphis</taxon>
    </lineage>
</organism>
<comment type="cofactor">
    <cofactor evidence="1">
        <name>L-ascorbate</name>
        <dbReference type="ChEBI" id="CHEBI:38290"/>
    </cofactor>
</comment>
<keyword evidence="8" id="KW-0847">Vitamin C</keyword>
<sequence>MLRYLVFFLSTSMFVNGINWHSSQIILRHLYDLQDEQFAVTKEYLKLEIKRLNDLQRFITPIFDWYINYSFMKDTYILSHIDSIKLMSRVYNNLSEIKKLMSNKHSMKVFKQFDEHKAISELNIQSAYRSLRRIQKVYAIPASDMAAGKFKDRTIGDPMDACECYVMSKYSFEEYDTYSVIDWTVQTYNKWLMDRPKCVDIDKLHHYIKAASMSTGFNFETLSDFSNLSHPETSEYFAQHFSLMENALNIRDVNIQSIDIFHVYDNFEQLGRYKNFRDLCRTGKSVRPLTFDSKCRYQTKNSAYWTLMPFKEEDISINPSIKLYHDIIYDEEIKIIKKMASEDLIDAAYYFNGKIALVDDLRLGQLKWFSENSNPVLFGKLNDRIECITEYSTNTAEGYQAVNYGLGGHFSEHVDAFTDGPKLNGNRLVTILFYMTDVPEDGYTVFPNINFVAHCRKGSALVWQNLYLNNGSVNSNTLHGGCPVMKGNKWVMTKGLYEEGQNLAYTWQDNKIITIV</sequence>
<dbReference type="GO" id="GO:0005506">
    <property type="term" value="F:iron ion binding"/>
    <property type="evidence" value="ECO:0007669"/>
    <property type="project" value="InterPro"/>
</dbReference>
<dbReference type="InterPro" id="IPR045054">
    <property type="entry name" value="P4HA-like"/>
</dbReference>
<evidence type="ECO:0000256" key="10">
    <source>
        <dbReference type="ARBA" id="ARBA00023002"/>
    </source>
</evidence>
<dbReference type="InterPro" id="IPR005123">
    <property type="entry name" value="Oxoglu/Fe-dep_dioxygenase_dom"/>
</dbReference>
<evidence type="ECO:0000256" key="2">
    <source>
        <dbReference type="ARBA" id="ARBA00002035"/>
    </source>
</evidence>
<dbReference type="InterPro" id="IPR044862">
    <property type="entry name" value="Pro_4_hyd_alph_FE2OG_OXY"/>
</dbReference>
<evidence type="ECO:0000256" key="4">
    <source>
        <dbReference type="ARBA" id="ARBA00006511"/>
    </source>
</evidence>
<keyword evidence="7" id="KW-0256">Endoplasmic reticulum</keyword>
<keyword evidence="11" id="KW-0408">Iron</keyword>
<evidence type="ECO:0000256" key="3">
    <source>
        <dbReference type="ARBA" id="ARBA00004319"/>
    </source>
</evidence>
<dbReference type="EMBL" id="GFXV01004305">
    <property type="protein sequence ID" value="MBW16110.1"/>
    <property type="molecule type" value="Transcribed_RNA"/>
</dbReference>
<evidence type="ECO:0000256" key="5">
    <source>
        <dbReference type="ARBA" id="ARBA00012269"/>
    </source>
</evidence>
<dbReference type="SMART" id="SM00702">
    <property type="entry name" value="P4Hc"/>
    <property type="match status" value="1"/>
</dbReference>
<evidence type="ECO:0000256" key="7">
    <source>
        <dbReference type="ARBA" id="ARBA00022824"/>
    </source>
</evidence>
<keyword evidence="10" id="KW-0560">Oxidoreductase</keyword>
<evidence type="ECO:0000313" key="15">
    <source>
        <dbReference type="EMBL" id="MBW16110.1"/>
    </source>
</evidence>
<dbReference type="InterPro" id="IPR006620">
    <property type="entry name" value="Pro_4_hyd_alph"/>
</dbReference>
<dbReference type="InterPro" id="IPR013547">
    <property type="entry name" value="P4H_N"/>
</dbReference>
<comment type="similarity">
    <text evidence="4">Belongs to the P4HA family.</text>
</comment>
<evidence type="ECO:0000259" key="14">
    <source>
        <dbReference type="PROSITE" id="PS51471"/>
    </source>
</evidence>
<dbReference type="EC" id="1.14.11.2" evidence="5"/>
<dbReference type="GO" id="GO:0031418">
    <property type="term" value="F:L-ascorbic acid binding"/>
    <property type="evidence" value="ECO:0007669"/>
    <property type="project" value="UniProtKB-KW"/>
</dbReference>
<dbReference type="PANTHER" id="PTHR10869">
    <property type="entry name" value="PROLYL 4-HYDROXYLASE ALPHA SUBUNIT"/>
    <property type="match status" value="1"/>
</dbReference>
<keyword evidence="13" id="KW-0732">Signal</keyword>
<dbReference type="Gene3D" id="2.60.120.620">
    <property type="entry name" value="q2cbj1_9rhob like domain"/>
    <property type="match status" value="1"/>
</dbReference>